<proteinExistence type="predicted"/>
<evidence type="ECO:0000256" key="1">
    <source>
        <dbReference type="SAM" id="MobiDB-lite"/>
    </source>
</evidence>
<keyword evidence="4" id="KW-1185">Reference proteome</keyword>
<dbReference type="SUPFAM" id="SSF54292">
    <property type="entry name" value="2Fe-2S ferredoxin-like"/>
    <property type="match status" value="1"/>
</dbReference>
<dbReference type="Pfam" id="PF17651">
    <property type="entry name" value="Raco_middle"/>
    <property type="match status" value="1"/>
</dbReference>
<name>A0A285RR15_9HYPH</name>
<reference evidence="3 4" key="1">
    <citation type="submission" date="2017-08" db="EMBL/GenBank/DDBJ databases">
        <authorList>
            <person name="de Groot N.N."/>
        </authorList>
    </citation>
    <scope>NUCLEOTIDE SEQUENCE [LARGE SCALE GENOMIC DNA]</scope>
    <source>
        <strain evidence="3 4">USBA 352</strain>
    </source>
</reference>
<dbReference type="GO" id="GO:0051536">
    <property type="term" value="F:iron-sulfur cluster binding"/>
    <property type="evidence" value="ECO:0007669"/>
    <property type="project" value="InterPro"/>
</dbReference>
<dbReference type="InterPro" id="IPR040506">
    <property type="entry name" value="RACo_linker"/>
</dbReference>
<sequence length="679" mass="71985">MSEAPETAKVVFQPSGRRGTFPLGTPLLDAARALGVYVESVCGGRGICGRCQVSVSEGAFAKEQIVSTADHLGPVTDAEARYVSLRNLPEGRRLSCQAAILGDMVVDVPMEAQTNRQVVRKRAENVTVAPDSAIRLVTVTVDEPDMEQPLGDGDRLLAAVAEASGLAGLSLDPPLLPKVQKVLRAGHWRVTAAIWQDDGFPPRVTALWPGEKTTVYGLAVDIGSTTIAAHLCDLANGRTVTSAGTSNPQIRFGEDLMSRVSYVQMNPARLPDLVSAVRAAVDALVAKLVNDVGATREDVMDAVFVGNPIMHHLFLGIDPTELGGAPFALAVSGAVHIPASELGLELNPGARAYILPCIAGHVGADAAAATLSTRPFEAEALTLVVDIGTNAEIVLGNRDRLLAASSPTGPAFEGAEISCGQRAAPGAIERIRIDPVTLEPRFKVIGLDEWSDDPEFAEKKDQVGVTGICGSGIIEAVAELYLAGVITVDGLIDGALAERSSRVVQKGRTFAYVVASEGIELTITQTDIRAIQLAKAALYAGIQLLSDKLGNPPIERIRLAGAFGSYIDTKYAMILGLIPDCDLAHVSSVGNAAGTGARMALVNRGERRTVERVVREIEKIETALEPRFQEHFVNAMAIPNKVDPFVKLREAVTLPEPRAASEGSEEDGDGGRRRRRRRG</sequence>
<dbReference type="Gene3D" id="3.30.420.480">
    <property type="entry name" value="Domain of unknown function (DUF4445)"/>
    <property type="match status" value="1"/>
</dbReference>
<organism evidence="3 4">
    <name type="scientific">Stappia indica</name>
    <dbReference type="NCBI Taxonomy" id="538381"/>
    <lineage>
        <taxon>Bacteria</taxon>
        <taxon>Pseudomonadati</taxon>
        <taxon>Pseudomonadota</taxon>
        <taxon>Alphaproteobacteria</taxon>
        <taxon>Hyphomicrobiales</taxon>
        <taxon>Stappiaceae</taxon>
        <taxon>Stappia</taxon>
    </lineage>
</organism>
<dbReference type="Proteomes" id="UP000219331">
    <property type="component" value="Unassembled WGS sequence"/>
</dbReference>
<dbReference type="InterPro" id="IPR041414">
    <property type="entry name" value="Raco-like_middle"/>
</dbReference>
<dbReference type="RefSeq" id="WP_097174023.1">
    <property type="nucleotide sequence ID" value="NZ_OBML01000002.1"/>
</dbReference>
<feature type="region of interest" description="Disordered" evidence="1">
    <location>
        <begin position="653"/>
        <end position="679"/>
    </location>
</feature>
<dbReference type="InterPro" id="IPR012675">
    <property type="entry name" value="Beta-grasp_dom_sf"/>
</dbReference>
<evidence type="ECO:0000259" key="2">
    <source>
        <dbReference type="PROSITE" id="PS51085"/>
    </source>
</evidence>
<dbReference type="Pfam" id="PF14574">
    <property type="entry name" value="RACo_C_ter"/>
    <property type="match status" value="1"/>
</dbReference>
<evidence type="ECO:0000313" key="4">
    <source>
        <dbReference type="Proteomes" id="UP000219331"/>
    </source>
</evidence>
<dbReference type="Pfam" id="PF17650">
    <property type="entry name" value="RACo_linker"/>
    <property type="match status" value="1"/>
</dbReference>
<dbReference type="InterPro" id="IPR036010">
    <property type="entry name" value="2Fe-2S_ferredoxin-like_sf"/>
</dbReference>
<dbReference type="EMBL" id="OBML01000002">
    <property type="protein sequence ID" value="SOB96573.1"/>
    <property type="molecule type" value="Genomic_DNA"/>
</dbReference>
<dbReference type="PANTHER" id="PTHR42895">
    <property type="entry name" value="IRON-SULFUR CLUSTER-BINDING PROTEIN-RELATED"/>
    <property type="match status" value="1"/>
</dbReference>
<feature type="domain" description="2Fe-2S ferredoxin-type" evidence="2">
    <location>
        <begin position="8"/>
        <end position="112"/>
    </location>
</feature>
<gene>
    <name evidence="3" type="ORF">SAMN05421512_102246</name>
</gene>
<dbReference type="CDD" id="cd00207">
    <property type="entry name" value="fer2"/>
    <property type="match status" value="1"/>
</dbReference>
<dbReference type="InterPro" id="IPR042259">
    <property type="entry name" value="Raco-like_middle_sf"/>
</dbReference>
<dbReference type="AlphaFoldDB" id="A0A285RR15"/>
<dbReference type="Pfam" id="PF00111">
    <property type="entry name" value="Fer2"/>
    <property type="match status" value="1"/>
</dbReference>
<dbReference type="OrthoDB" id="9810588at2"/>
<dbReference type="PANTHER" id="PTHR42895:SF2">
    <property type="entry name" value="IRON-SULFUR CLUSTER PROTEIN"/>
    <property type="match status" value="1"/>
</dbReference>
<dbReference type="InterPro" id="IPR052911">
    <property type="entry name" value="Corrinoid_activation_enz"/>
</dbReference>
<dbReference type="InterPro" id="IPR027980">
    <property type="entry name" value="RACo_C"/>
</dbReference>
<accession>A0A285RR15</accession>
<dbReference type="InterPro" id="IPR001041">
    <property type="entry name" value="2Fe-2S_ferredoxin-type"/>
</dbReference>
<dbReference type="Gene3D" id="3.10.20.880">
    <property type="match status" value="1"/>
</dbReference>
<dbReference type="PROSITE" id="PS51085">
    <property type="entry name" value="2FE2S_FER_2"/>
    <property type="match status" value="1"/>
</dbReference>
<dbReference type="STRING" id="538381.GCA_001696535_03271"/>
<evidence type="ECO:0000313" key="3">
    <source>
        <dbReference type="EMBL" id="SOB96573.1"/>
    </source>
</evidence>
<protein>
    <submittedName>
        <fullName evidence="3">Uncharacterized 2Fe-2 and 4Fe-4S clusters-containing protein, contains DUF4445 domain</fullName>
    </submittedName>
</protein>
<dbReference type="Gene3D" id="3.10.20.30">
    <property type="match status" value="1"/>
</dbReference>